<comment type="function">
    <text evidence="6">Methylates ribosomal protein L11.</text>
</comment>
<name>A0A5S9MSQ6_9GAMM</name>
<dbReference type="GO" id="GO:0005829">
    <property type="term" value="C:cytosol"/>
    <property type="evidence" value="ECO:0007669"/>
    <property type="project" value="TreeGrafter"/>
</dbReference>
<sequence>MSWLQIQFTTTPALQSDLEDALLQAGSVSITYQDAKDQPILEPGLNEAPLWDDLVITALFDADIDVNPTLAVVELLFGQPLPAHQVEILEDKDWVREWMDSYKPMQFGERLWICPSWCEAPDPHAVNLLLDPGLAFGTGTHPTTAMCLSVLDQLDVNDARIIDYGCGSGILAIAALLLGADSAIGVDNDPQALVATKDNAGRNQIDANRLQVFLPDEEPRDAADVMLANILAGPLVELAPKLMSLTKPGGKLVLSGVLDTQRQAIIEAYDSIEFDAFHTQAEWLCLEGTKRSW</sequence>
<feature type="binding site" evidence="6">
    <location>
        <position position="229"/>
    </location>
    <ligand>
        <name>S-adenosyl-L-methionine</name>
        <dbReference type="ChEBI" id="CHEBI:59789"/>
    </ligand>
</feature>
<evidence type="ECO:0000256" key="4">
    <source>
        <dbReference type="ARBA" id="ARBA00022679"/>
    </source>
</evidence>
<dbReference type="SUPFAM" id="SSF53335">
    <property type="entry name" value="S-adenosyl-L-methionine-dependent methyltransferases"/>
    <property type="match status" value="1"/>
</dbReference>
<evidence type="ECO:0000256" key="3">
    <source>
        <dbReference type="ARBA" id="ARBA00022603"/>
    </source>
</evidence>
<keyword evidence="4 6" id="KW-0808">Transferase</keyword>
<keyword evidence="7" id="KW-0689">Ribosomal protein</keyword>
<comment type="catalytic activity">
    <reaction evidence="6">
        <text>L-lysyl-[protein] + 3 S-adenosyl-L-methionine = N(6),N(6),N(6)-trimethyl-L-lysyl-[protein] + 3 S-adenosyl-L-homocysteine + 3 H(+)</text>
        <dbReference type="Rhea" id="RHEA:54192"/>
        <dbReference type="Rhea" id="RHEA-COMP:9752"/>
        <dbReference type="Rhea" id="RHEA-COMP:13826"/>
        <dbReference type="ChEBI" id="CHEBI:15378"/>
        <dbReference type="ChEBI" id="CHEBI:29969"/>
        <dbReference type="ChEBI" id="CHEBI:57856"/>
        <dbReference type="ChEBI" id="CHEBI:59789"/>
        <dbReference type="ChEBI" id="CHEBI:61961"/>
    </reaction>
</comment>
<accession>A0A5S9MSQ6</accession>
<dbReference type="OrthoDB" id="9785995at2"/>
<dbReference type="HAMAP" id="MF_00735">
    <property type="entry name" value="Methyltr_PrmA"/>
    <property type="match status" value="1"/>
</dbReference>
<dbReference type="Proteomes" id="UP000434580">
    <property type="component" value="Unassembled WGS sequence"/>
</dbReference>
<feature type="binding site" evidence="6">
    <location>
        <position position="144"/>
    </location>
    <ligand>
        <name>S-adenosyl-L-methionine</name>
        <dbReference type="ChEBI" id="CHEBI:59789"/>
    </ligand>
</feature>
<evidence type="ECO:0000256" key="2">
    <source>
        <dbReference type="ARBA" id="ARBA00022490"/>
    </source>
</evidence>
<dbReference type="NCBIfam" id="TIGR00406">
    <property type="entry name" value="prmA"/>
    <property type="match status" value="1"/>
</dbReference>
<dbReference type="GO" id="GO:0016279">
    <property type="term" value="F:protein-lysine N-methyltransferase activity"/>
    <property type="evidence" value="ECO:0007669"/>
    <property type="project" value="TreeGrafter"/>
</dbReference>
<dbReference type="PANTHER" id="PTHR43648">
    <property type="entry name" value="ELECTRON TRANSFER FLAVOPROTEIN BETA SUBUNIT LYSINE METHYLTRANSFERASE"/>
    <property type="match status" value="1"/>
</dbReference>
<dbReference type="PIRSF" id="PIRSF000401">
    <property type="entry name" value="RPL11_MTase"/>
    <property type="match status" value="1"/>
</dbReference>
<dbReference type="InterPro" id="IPR004498">
    <property type="entry name" value="Ribosomal_PrmA_MeTrfase"/>
</dbReference>
<comment type="subcellular location">
    <subcellularLocation>
        <location evidence="6">Cytoplasm</location>
    </subcellularLocation>
</comment>
<proteinExistence type="inferred from homology"/>
<evidence type="ECO:0000313" key="7">
    <source>
        <dbReference type="EMBL" id="CAA0085322.1"/>
    </source>
</evidence>
<feature type="binding site" evidence="6">
    <location>
        <position position="165"/>
    </location>
    <ligand>
        <name>S-adenosyl-L-methionine</name>
        <dbReference type="ChEBI" id="CHEBI:59789"/>
    </ligand>
</feature>
<dbReference type="PANTHER" id="PTHR43648:SF1">
    <property type="entry name" value="ELECTRON TRANSFER FLAVOPROTEIN BETA SUBUNIT LYSINE METHYLTRANSFERASE"/>
    <property type="match status" value="1"/>
</dbReference>
<dbReference type="Gene3D" id="3.40.50.150">
    <property type="entry name" value="Vaccinia Virus protein VP39"/>
    <property type="match status" value="1"/>
</dbReference>
<dbReference type="GO" id="GO:0032259">
    <property type="term" value="P:methylation"/>
    <property type="evidence" value="ECO:0007669"/>
    <property type="project" value="UniProtKB-KW"/>
</dbReference>
<dbReference type="Pfam" id="PF06325">
    <property type="entry name" value="PrmA"/>
    <property type="match status" value="1"/>
</dbReference>
<keyword evidence="3 6" id="KW-0489">Methyltransferase</keyword>
<dbReference type="InterPro" id="IPR029063">
    <property type="entry name" value="SAM-dependent_MTases_sf"/>
</dbReference>
<gene>
    <name evidence="7" type="primary">prmA_1</name>
    <name evidence="6" type="synonym">prmA</name>
    <name evidence="7" type="ORF">DPBNPPHM_00857</name>
</gene>
<feature type="binding site" evidence="6">
    <location>
        <position position="187"/>
    </location>
    <ligand>
        <name>S-adenosyl-L-methionine</name>
        <dbReference type="ChEBI" id="CHEBI:59789"/>
    </ligand>
</feature>
<dbReference type="CDD" id="cd02440">
    <property type="entry name" value="AdoMet_MTases"/>
    <property type="match status" value="1"/>
</dbReference>
<keyword evidence="2 6" id="KW-0963">Cytoplasm</keyword>
<evidence type="ECO:0000256" key="1">
    <source>
        <dbReference type="ARBA" id="ARBA00009741"/>
    </source>
</evidence>
<dbReference type="AlphaFoldDB" id="A0A5S9MSQ6"/>
<evidence type="ECO:0000256" key="5">
    <source>
        <dbReference type="ARBA" id="ARBA00022691"/>
    </source>
</evidence>
<keyword evidence="5 6" id="KW-0949">S-adenosyl-L-methionine</keyword>
<comment type="similarity">
    <text evidence="1 6">Belongs to the methyltransferase superfamily. PrmA family.</text>
</comment>
<reference evidence="7 8" key="1">
    <citation type="submission" date="2019-11" db="EMBL/GenBank/DDBJ databases">
        <authorList>
            <person name="Holert J."/>
        </authorList>
    </citation>
    <scope>NUCLEOTIDE SEQUENCE [LARGE SCALE GENOMIC DNA]</scope>
    <source>
        <strain evidence="7">BC5_2</strain>
    </source>
</reference>
<evidence type="ECO:0000256" key="6">
    <source>
        <dbReference type="HAMAP-Rule" id="MF_00735"/>
    </source>
</evidence>
<protein>
    <recommendedName>
        <fullName evidence="6">Ribosomal protein L11 methyltransferase</fullName>
        <shortName evidence="6">L11 Mtase</shortName>
        <ecNumber evidence="6">2.1.1.-</ecNumber>
    </recommendedName>
</protein>
<keyword evidence="7" id="KW-0687">Ribonucleoprotein</keyword>
<dbReference type="EMBL" id="CACSII010000001">
    <property type="protein sequence ID" value="CAA0085322.1"/>
    <property type="molecule type" value="Genomic_DNA"/>
</dbReference>
<dbReference type="GO" id="GO:0005840">
    <property type="term" value="C:ribosome"/>
    <property type="evidence" value="ECO:0007669"/>
    <property type="project" value="UniProtKB-KW"/>
</dbReference>
<organism evidence="7 8">
    <name type="scientific">BD1-7 clade bacterium</name>
    <dbReference type="NCBI Taxonomy" id="2029982"/>
    <lineage>
        <taxon>Bacteria</taxon>
        <taxon>Pseudomonadati</taxon>
        <taxon>Pseudomonadota</taxon>
        <taxon>Gammaproteobacteria</taxon>
        <taxon>Cellvibrionales</taxon>
        <taxon>Spongiibacteraceae</taxon>
        <taxon>BD1-7 clade</taxon>
    </lineage>
</organism>
<dbReference type="InterPro" id="IPR050078">
    <property type="entry name" value="Ribosomal_L11_MeTrfase_PrmA"/>
</dbReference>
<dbReference type="EC" id="2.1.1.-" evidence="6"/>
<evidence type="ECO:0000313" key="8">
    <source>
        <dbReference type="Proteomes" id="UP000434580"/>
    </source>
</evidence>